<keyword evidence="1 3" id="KW-0732">Signal</keyword>
<gene>
    <name evidence="4" type="ORF">KCG46_07900</name>
</gene>
<keyword evidence="5" id="KW-1185">Reference proteome</keyword>
<dbReference type="PANTHER" id="PTHR30069">
    <property type="entry name" value="TONB-DEPENDENT OUTER MEMBRANE RECEPTOR"/>
    <property type="match status" value="1"/>
</dbReference>
<comment type="caution">
    <text evidence="4">The sequence shown here is derived from an EMBL/GenBank/DDBJ whole genome shotgun (WGS) entry which is preliminary data.</text>
</comment>
<reference evidence="4" key="1">
    <citation type="submission" date="2021-04" db="EMBL/GenBank/DDBJ databases">
        <authorList>
            <person name="Pira H."/>
            <person name="Risdian C."/>
            <person name="Wink J."/>
        </authorList>
    </citation>
    <scope>NUCLEOTIDE SEQUENCE</scope>
    <source>
        <strain evidence="4">WH158</strain>
    </source>
</reference>
<feature type="signal peptide" evidence="3">
    <location>
        <begin position="1"/>
        <end position="31"/>
    </location>
</feature>
<evidence type="ECO:0000313" key="5">
    <source>
        <dbReference type="Proteomes" id="UP001138681"/>
    </source>
</evidence>
<evidence type="ECO:0000256" key="2">
    <source>
        <dbReference type="SAM" id="MobiDB-lite"/>
    </source>
</evidence>
<feature type="compositionally biased region" description="Low complexity" evidence="2">
    <location>
        <begin position="666"/>
        <end position="678"/>
    </location>
</feature>
<dbReference type="EMBL" id="JAGSPC010000001">
    <property type="protein sequence ID" value="MBV7259493.1"/>
    <property type="molecule type" value="Genomic_DNA"/>
</dbReference>
<feature type="region of interest" description="Disordered" evidence="2">
    <location>
        <begin position="772"/>
        <end position="799"/>
    </location>
</feature>
<evidence type="ECO:0008006" key="6">
    <source>
        <dbReference type="Google" id="ProtNLM"/>
    </source>
</evidence>
<organism evidence="4 5">
    <name type="scientific">Erythrobacter crassostreae</name>
    <dbReference type="NCBI Taxonomy" id="2828328"/>
    <lineage>
        <taxon>Bacteria</taxon>
        <taxon>Pseudomonadati</taxon>
        <taxon>Pseudomonadota</taxon>
        <taxon>Alphaproteobacteria</taxon>
        <taxon>Sphingomonadales</taxon>
        <taxon>Erythrobacteraceae</taxon>
        <taxon>Erythrobacter/Porphyrobacter group</taxon>
        <taxon>Erythrobacter</taxon>
    </lineage>
</organism>
<feature type="region of interest" description="Disordered" evidence="2">
    <location>
        <begin position="873"/>
        <end position="900"/>
    </location>
</feature>
<sequence length="1065" mass="113928">MILSLSSRAKLRTSVCGASVWMGLAAMPALAQSDSAPVEAEEPRNEAGTGTGEIVVRAERIRGQLDVEQAPLLELNEEDIAAEGVTSIADLITQISNQTGSARGRGSGGRPIILINGIRVGSFREFANYPPEALERVEVFPEETAQRFGFAPDRRVINLILKENYSNAEVEFEFEGPSRGGYHRREQELGFLQIANGGRINVNFEANDTSLMTESERDIIQTPTSVSDVAGDPGQAGFRSLISDGRSLEGNLSWAKAYIDSGTSVSANLNYDRSDSRSLRGLNSVTLTDAAGNSAFRVFADDTPLQQISSTDTLSSSGSLTKRVNAFRLTSTYDVSYSATAQEIDQRFDTSGFEASALLGDLAIDAALPSGVTTRFDTADTRNIAFSTLNTLRGPLANLPGGELLATFDIGYSWTNLQTSDSRSFQDVSLTRGDLSTGVNLTIPITSRRNGFADALGSFTLNAQVGLDNLSDFGTLGDYTLGLTWAPTDKLNLSATYIQREVAPSLSALGNPEISFVNTPVFDFTNGETVLATVITGGNPDLLAETQRDWKFAANWELPFVDNTRFTVEYIRNRSDDVTRGFPNISPEIEAAFPNRVTRDTAGQLLAVDTRSVTFSETRADRIQFGLFTRGSIGAGQRGGRPGGGRPGGGRPQGAASGGGEGGSSGTQQPATRPEGQGRPQGGPPGGRQGGPPSAEQRAAFMEFRTRICADDGLDVLTRLVEAVENGEDLSTIVPGFDAQRFERLLSRVRDENGDVDPERLAAVRERICSFDPTEMGGRGRRGGPPADGQNDAPDGERPQGFAAFRAIACGEDGAARIRALITRIEAGEDVSGELPGFDPNMAGMMLGRLRDENGNITDERIAGLRERFCSNEQTASGGQGGQGDGQARGGGGSPAGFNPLARGSRPGFRYFLSLNHTIELENEIIIAPGLAPLNQLDGDATSAFGLPRQSTRLEGGIFGAGVGMRVSGRYTGETRLNGSGVAGSSDIFFEDLLRFDLRVFSNVGELVGKNEGVLKNLRISLRADNIFDARQQITDENGDTPINYQPFLIDPTGRFIGIDIRKLF</sequence>
<name>A0A9X1JN93_9SPHN</name>
<accession>A0A9X1JN93</accession>
<dbReference type="GO" id="GO:0009279">
    <property type="term" value="C:cell outer membrane"/>
    <property type="evidence" value="ECO:0007669"/>
    <property type="project" value="TreeGrafter"/>
</dbReference>
<dbReference type="Proteomes" id="UP001138681">
    <property type="component" value="Unassembled WGS sequence"/>
</dbReference>
<feature type="compositionally biased region" description="Gly residues" evidence="2">
    <location>
        <begin position="878"/>
        <end position="895"/>
    </location>
</feature>
<proteinExistence type="predicted"/>
<evidence type="ECO:0000313" key="4">
    <source>
        <dbReference type="EMBL" id="MBV7259493.1"/>
    </source>
</evidence>
<dbReference type="AlphaFoldDB" id="A0A9X1JN93"/>
<protein>
    <recommendedName>
        <fullName evidence="6">TonB-dependent receptor plug domain-containing protein</fullName>
    </recommendedName>
</protein>
<dbReference type="GO" id="GO:0015889">
    <property type="term" value="P:cobalamin transport"/>
    <property type="evidence" value="ECO:0007669"/>
    <property type="project" value="TreeGrafter"/>
</dbReference>
<feature type="region of interest" description="Disordered" evidence="2">
    <location>
        <begin position="631"/>
        <end position="695"/>
    </location>
</feature>
<dbReference type="RefSeq" id="WP_218404714.1">
    <property type="nucleotide sequence ID" value="NZ_JAGSPC010000001.1"/>
</dbReference>
<evidence type="ECO:0000256" key="3">
    <source>
        <dbReference type="SAM" id="SignalP"/>
    </source>
</evidence>
<dbReference type="PANTHER" id="PTHR30069:SF53">
    <property type="entry name" value="COLICIN I RECEPTOR-RELATED"/>
    <property type="match status" value="1"/>
</dbReference>
<feature type="compositionally biased region" description="Gly residues" evidence="2">
    <location>
        <begin position="679"/>
        <end position="690"/>
    </location>
</feature>
<feature type="chain" id="PRO_5040778487" description="TonB-dependent receptor plug domain-containing protein" evidence="3">
    <location>
        <begin position="32"/>
        <end position="1065"/>
    </location>
</feature>
<feature type="compositionally biased region" description="Gly residues" evidence="2">
    <location>
        <begin position="633"/>
        <end position="665"/>
    </location>
</feature>
<dbReference type="InterPro" id="IPR039426">
    <property type="entry name" value="TonB-dep_rcpt-like"/>
</dbReference>
<evidence type="ECO:0000256" key="1">
    <source>
        <dbReference type="ARBA" id="ARBA00022729"/>
    </source>
</evidence>